<organism evidence="1 2">
    <name type="scientific">Metarhizium humberi</name>
    <dbReference type="NCBI Taxonomy" id="2596975"/>
    <lineage>
        <taxon>Eukaryota</taxon>
        <taxon>Fungi</taxon>
        <taxon>Dikarya</taxon>
        <taxon>Ascomycota</taxon>
        <taxon>Pezizomycotina</taxon>
        <taxon>Sordariomycetes</taxon>
        <taxon>Hypocreomycetidae</taxon>
        <taxon>Hypocreales</taxon>
        <taxon>Clavicipitaceae</taxon>
        <taxon>Metarhizium</taxon>
    </lineage>
</organism>
<proteinExistence type="predicted"/>
<sequence>MPTTTAAPPHRLRPSGSGWIGSFWRACMTIDQTTSLHGPFASLAEFNDFLVAPVQDCPRPELAAKYRNVPSDDYCIMFACADFSGENILVDPENGSVTGMAGFWPKWWEFRRGLFASRPR</sequence>
<reference evidence="1 2" key="1">
    <citation type="submission" date="2020-07" db="EMBL/GenBank/DDBJ databases">
        <title>Metarhizium humberi genome.</title>
        <authorList>
            <person name="Lysoe E."/>
        </authorList>
    </citation>
    <scope>NUCLEOTIDE SEQUENCE [LARGE SCALE GENOMIC DNA]</scope>
    <source>
        <strain evidence="1 2">ESALQ1638</strain>
    </source>
</reference>
<dbReference type="AlphaFoldDB" id="A0A9P8M4J5"/>
<protein>
    <submittedName>
        <fullName evidence="1">Uncharacterized protein</fullName>
    </submittedName>
</protein>
<evidence type="ECO:0000313" key="2">
    <source>
        <dbReference type="Proteomes" id="UP000764110"/>
    </source>
</evidence>
<gene>
    <name evidence="1" type="ORF">MHUMG1_10330</name>
</gene>
<dbReference type="Proteomes" id="UP000764110">
    <property type="component" value="Unassembled WGS sequence"/>
</dbReference>
<accession>A0A9P8M4J5</accession>
<keyword evidence="2" id="KW-1185">Reference proteome</keyword>
<name>A0A9P8M4J5_9HYPO</name>
<comment type="caution">
    <text evidence="1">The sequence shown here is derived from an EMBL/GenBank/DDBJ whole genome shotgun (WGS) entry which is preliminary data.</text>
</comment>
<evidence type="ECO:0000313" key="1">
    <source>
        <dbReference type="EMBL" id="KAH0591955.1"/>
    </source>
</evidence>
<dbReference type="EMBL" id="JACEFI010000041">
    <property type="protein sequence ID" value="KAH0591955.1"/>
    <property type="molecule type" value="Genomic_DNA"/>
</dbReference>